<reference evidence="11 12" key="1">
    <citation type="journal article" date="2017" name="Gigascience">
        <title>Genome sequence of the small brown planthopper, Laodelphax striatellus.</title>
        <authorList>
            <person name="Zhu J."/>
            <person name="Jiang F."/>
            <person name="Wang X."/>
            <person name="Yang P."/>
            <person name="Bao Y."/>
            <person name="Zhao W."/>
            <person name="Wang W."/>
            <person name="Lu H."/>
            <person name="Wang Q."/>
            <person name="Cui N."/>
            <person name="Li J."/>
            <person name="Chen X."/>
            <person name="Luo L."/>
            <person name="Yu J."/>
            <person name="Kang L."/>
            <person name="Cui F."/>
        </authorList>
    </citation>
    <scope>NUCLEOTIDE SEQUENCE [LARGE SCALE GENOMIC DNA]</scope>
    <source>
        <strain evidence="11">Lst14</strain>
    </source>
</reference>
<dbReference type="GO" id="GO:0006796">
    <property type="term" value="P:phosphate-containing compound metabolic process"/>
    <property type="evidence" value="ECO:0007669"/>
    <property type="project" value="InterPro"/>
</dbReference>
<evidence type="ECO:0000256" key="4">
    <source>
        <dbReference type="ARBA" id="ARBA00012146"/>
    </source>
</evidence>
<keyword evidence="7" id="KW-0378">Hydrolase</keyword>
<evidence type="ECO:0000313" key="12">
    <source>
        <dbReference type="Proteomes" id="UP000291343"/>
    </source>
</evidence>
<dbReference type="STRING" id="195883.A0A482XAK0"/>
<sequence length="342" mass="38611">MALSRSCVVLSLLKSKVPFSSSCQFQLKTILPKYLLENQTRFISTTAVIDKTKKMVYETVEAGTPNGDDFRIYYKNENGPVSPLHDIPLFADSANNIFNMVVEIPRWTNAKMEIDTKAPLNPIKQDVKNGKLRYVANCFPHHGYIWNYGAFPQTWENPSHVDAHTNHKGDNDPIDVLEIGHRVAKRGEIIQVKVLGTIALIDEGETDWKIFTIDVKDPQAQQMNDINDIEKFFPGLLKASVEWFKIYKIPDGKPENKFAFNGEAKNSEFALNIVRETHKFWNGLVKKELDGGKLSCSNVTIEGSPFKIGLDEANNILNQAPKPGSAKGIDSIVDKWHFLHLK</sequence>
<dbReference type="EC" id="3.6.1.1" evidence="4"/>
<dbReference type="InterPro" id="IPR036649">
    <property type="entry name" value="Pyrophosphatase_sf"/>
</dbReference>
<organism evidence="11 12">
    <name type="scientific">Laodelphax striatellus</name>
    <name type="common">Small brown planthopper</name>
    <name type="synonym">Delphax striatella</name>
    <dbReference type="NCBI Taxonomy" id="195883"/>
    <lineage>
        <taxon>Eukaryota</taxon>
        <taxon>Metazoa</taxon>
        <taxon>Ecdysozoa</taxon>
        <taxon>Arthropoda</taxon>
        <taxon>Hexapoda</taxon>
        <taxon>Insecta</taxon>
        <taxon>Pterygota</taxon>
        <taxon>Neoptera</taxon>
        <taxon>Paraneoptera</taxon>
        <taxon>Hemiptera</taxon>
        <taxon>Auchenorrhyncha</taxon>
        <taxon>Fulgoroidea</taxon>
        <taxon>Delphacidae</taxon>
        <taxon>Criomorphinae</taxon>
        <taxon>Laodelphax</taxon>
    </lineage>
</organism>
<keyword evidence="12" id="KW-1185">Reference proteome</keyword>
<keyword evidence="6" id="KW-0479">Metal-binding</keyword>
<name>A0A482XAK0_LAOST</name>
<keyword evidence="5" id="KW-0963">Cytoplasm</keyword>
<dbReference type="GO" id="GO:0000287">
    <property type="term" value="F:magnesium ion binding"/>
    <property type="evidence" value="ECO:0007669"/>
    <property type="project" value="InterPro"/>
</dbReference>
<accession>A0A482XAK0</accession>
<evidence type="ECO:0000256" key="5">
    <source>
        <dbReference type="ARBA" id="ARBA00022490"/>
    </source>
</evidence>
<dbReference type="PANTHER" id="PTHR10286">
    <property type="entry name" value="INORGANIC PYROPHOSPHATASE"/>
    <property type="match status" value="1"/>
</dbReference>
<dbReference type="GO" id="GO:0004427">
    <property type="term" value="F:inorganic diphosphate phosphatase activity"/>
    <property type="evidence" value="ECO:0007669"/>
    <property type="project" value="UniProtKB-EC"/>
</dbReference>
<evidence type="ECO:0000256" key="7">
    <source>
        <dbReference type="ARBA" id="ARBA00022801"/>
    </source>
</evidence>
<comment type="caution">
    <text evidence="11">The sequence shown here is derived from an EMBL/GenBank/DDBJ whole genome shotgun (WGS) entry which is preliminary data.</text>
</comment>
<evidence type="ECO:0000256" key="6">
    <source>
        <dbReference type="ARBA" id="ARBA00022723"/>
    </source>
</evidence>
<protein>
    <recommendedName>
        <fullName evidence="10">Inorganic pyrophosphatase</fullName>
        <ecNumber evidence="4">3.6.1.1</ecNumber>
    </recommendedName>
    <alternativeName>
        <fullName evidence="9">Pyrophosphate phospho-hydrolase</fullName>
    </alternativeName>
</protein>
<evidence type="ECO:0000256" key="8">
    <source>
        <dbReference type="ARBA" id="ARBA00022842"/>
    </source>
</evidence>
<evidence type="ECO:0000256" key="2">
    <source>
        <dbReference type="ARBA" id="ARBA00004496"/>
    </source>
</evidence>
<comment type="cofactor">
    <cofactor evidence="1">
        <name>Mg(2+)</name>
        <dbReference type="ChEBI" id="CHEBI:18420"/>
    </cofactor>
</comment>
<keyword evidence="8" id="KW-0460">Magnesium</keyword>
<dbReference type="OrthoDB" id="1608002at2759"/>
<dbReference type="CDD" id="cd00412">
    <property type="entry name" value="pyrophosphatase"/>
    <property type="match status" value="1"/>
</dbReference>
<evidence type="ECO:0000256" key="3">
    <source>
        <dbReference type="ARBA" id="ARBA00006220"/>
    </source>
</evidence>
<dbReference type="FunCoup" id="A0A482XAK0">
    <property type="interactions" value="1663"/>
</dbReference>
<dbReference type="Proteomes" id="UP000291343">
    <property type="component" value="Unassembled WGS sequence"/>
</dbReference>
<dbReference type="AlphaFoldDB" id="A0A482XAK0"/>
<dbReference type="EMBL" id="QKKF02014409">
    <property type="protein sequence ID" value="RZF42766.1"/>
    <property type="molecule type" value="Genomic_DNA"/>
</dbReference>
<dbReference type="FunFam" id="3.90.80.10:FF:000004">
    <property type="entry name" value="Inorganic pyrophosphatase"/>
    <property type="match status" value="1"/>
</dbReference>
<evidence type="ECO:0000256" key="1">
    <source>
        <dbReference type="ARBA" id="ARBA00001946"/>
    </source>
</evidence>
<dbReference type="SMR" id="A0A482XAK0"/>
<dbReference type="Pfam" id="PF00719">
    <property type="entry name" value="Pyrophosphatase"/>
    <property type="match status" value="1"/>
</dbReference>
<dbReference type="InParanoid" id="A0A482XAK0"/>
<dbReference type="PROSITE" id="PS00387">
    <property type="entry name" value="PPASE"/>
    <property type="match status" value="1"/>
</dbReference>
<comment type="similarity">
    <text evidence="3">Belongs to the PPase family.</text>
</comment>
<gene>
    <name evidence="11" type="ORF">LSTR_LSTR013355</name>
</gene>
<evidence type="ECO:0000256" key="9">
    <source>
        <dbReference type="ARBA" id="ARBA00032535"/>
    </source>
</evidence>
<proteinExistence type="inferred from homology"/>
<dbReference type="Gene3D" id="3.90.80.10">
    <property type="entry name" value="Inorganic pyrophosphatase"/>
    <property type="match status" value="1"/>
</dbReference>
<dbReference type="GO" id="GO:0005737">
    <property type="term" value="C:cytoplasm"/>
    <property type="evidence" value="ECO:0007669"/>
    <property type="project" value="UniProtKB-SubCell"/>
</dbReference>
<evidence type="ECO:0000256" key="10">
    <source>
        <dbReference type="ARBA" id="ARBA00040300"/>
    </source>
</evidence>
<comment type="subcellular location">
    <subcellularLocation>
        <location evidence="2">Cytoplasm</location>
    </subcellularLocation>
</comment>
<dbReference type="InterPro" id="IPR008162">
    <property type="entry name" value="Pyrophosphatase"/>
</dbReference>
<evidence type="ECO:0000313" key="11">
    <source>
        <dbReference type="EMBL" id="RZF42766.1"/>
    </source>
</evidence>
<dbReference type="SUPFAM" id="SSF50324">
    <property type="entry name" value="Inorganic pyrophosphatase"/>
    <property type="match status" value="1"/>
</dbReference>